<dbReference type="InterPro" id="IPR000801">
    <property type="entry name" value="Esterase-like"/>
</dbReference>
<feature type="signal peptide" evidence="1">
    <location>
        <begin position="1"/>
        <end position="24"/>
    </location>
</feature>
<dbReference type="Gene3D" id="3.40.50.1820">
    <property type="entry name" value="alpha/beta hydrolase"/>
    <property type="match status" value="1"/>
</dbReference>
<protein>
    <submittedName>
        <fullName evidence="2">Putative esterase</fullName>
    </submittedName>
</protein>
<dbReference type="AlphaFoldDB" id="A0A239GRM3"/>
<organism evidence="2 3">
    <name type="scientific">Sphingopyxis indica</name>
    <dbReference type="NCBI Taxonomy" id="436663"/>
    <lineage>
        <taxon>Bacteria</taxon>
        <taxon>Pseudomonadati</taxon>
        <taxon>Pseudomonadota</taxon>
        <taxon>Alphaproteobacteria</taxon>
        <taxon>Sphingomonadales</taxon>
        <taxon>Sphingomonadaceae</taxon>
        <taxon>Sphingopyxis</taxon>
    </lineage>
</organism>
<dbReference type="InterPro" id="IPR029058">
    <property type="entry name" value="AB_hydrolase_fold"/>
</dbReference>
<proteinExistence type="predicted"/>
<evidence type="ECO:0000313" key="2">
    <source>
        <dbReference type="EMBL" id="SNS71143.1"/>
    </source>
</evidence>
<dbReference type="OrthoDB" id="9768282at2"/>
<keyword evidence="3" id="KW-1185">Reference proteome</keyword>
<gene>
    <name evidence="2" type="ORF">SAMN06295955_10451</name>
</gene>
<reference evidence="2 3" key="1">
    <citation type="submission" date="2017-06" db="EMBL/GenBank/DDBJ databases">
        <authorList>
            <person name="Kim H.J."/>
            <person name="Triplett B.A."/>
        </authorList>
    </citation>
    <scope>NUCLEOTIDE SEQUENCE [LARGE SCALE GENOMIC DNA]</scope>
    <source>
        <strain evidence="2 3">DS15</strain>
    </source>
</reference>
<name>A0A239GRM3_9SPHN</name>
<dbReference type="Pfam" id="PF00756">
    <property type="entry name" value="Esterase"/>
    <property type="match status" value="1"/>
</dbReference>
<keyword evidence="1" id="KW-0732">Signal</keyword>
<evidence type="ECO:0000313" key="3">
    <source>
        <dbReference type="Proteomes" id="UP000198339"/>
    </source>
</evidence>
<feature type="chain" id="PRO_5013031773" evidence="1">
    <location>
        <begin position="25"/>
        <end position="531"/>
    </location>
</feature>
<sequence length="531" mass="56923">MIDRPSRRALSLFVPIALALSAPAAVLADPAPMAAPVVTTQDLGGDASGRLLVFAQRIEPGAPAQEEVDTSAFNPTGTAIAAREVAHLAPGTPALVGTEADAFPTPWSKLPPGTYRLQAVFDRNHDYNYGGRGAGDLVSAVVEASLPGPIPTLTLDRELPAKRFEDRLAQLPANRRTDVEMGLKSVEAVDIPSRLMTGFSGRATAIKGWVALPPGYADGKGSYPTVYSDGGFGSTLDSAKMSAAGVAAMMAKGEMPPMIWVFLDHHIATGTHEFADSANNGPWGAALTTEAIPALEAKYRMDARASGRFLTGHSSGGWSTLWLQVAYPKIFGGTWPTAPDPSDFHDFTNIDIYAPDANAYVGADGQPLPLIRDKGKVIATLKQFAQLEAALGAYGGQFASFDWVFSPRCPDGRPCPLFDRATGKVDPAVAAWWREHYDIAHIVKRDWPKLKPDLDGKIHLIVGTADTFYLDGAARRLKAVLDELGAQSSFRFVPERTHFDLYAEGDDRMALLKTIAKEIYSVARPEAKPGN</sequence>
<dbReference type="RefSeq" id="WP_089215370.1">
    <property type="nucleotide sequence ID" value="NZ_FZPA01000004.1"/>
</dbReference>
<dbReference type="PANTHER" id="PTHR48098">
    <property type="entry name" value="ENTEROCHELIN ESTERASE-RELATED"/>
    <property type="match status" value="1"/>
</dbReference>
<dbReference type="PANTHER" id="PTHR48098:SF3">
    <property type="entry name" value="IRON(III) ENTEROBACTIN ESTERASE"/>
    <property type="match status" value="1"/>
</dbReference>
<dbReference type="EMBL" id="FZPA01000004">
    <property type="protein sequence ID" value="SNS71143.1"/>
    <property type="molecule type" value="Genomic_DNA"/>
</dbReference>
<dbReference type="InterPro" id="IPR050583">
    <property type="entry name" value="Mycobacterial_A85_antigen"/>
</dbReference>
<accession>A0A239GRM3</accession>
<evidence type="ECO:0000256" key="1">
    <source>
        <dbReference type="SAM" id="SignalP"/>
    </source>
</evidence>
<dbReference type="Proteomes" id="UP000198339">
    <property type="component" value="Unassembled WGS sequence"/>
</dbReference>
<dbReference type="SUPFAM" id="SSF53474">
    <property type="entry name" value="alpha/beta-Hydrolases"/>
    <property type="match status" value="1"/>
</dbReference>